<dbReference type="SMART" id="SM00450">
    <property type="entry name" value="RHOD"/>
    <property type="match status" value="1"/>
</dbReference>
<dbReference type="PANTHER" id="PTHR43031:SF17">
    <property type="entry name" value="SULFURTRANSFERASE YTWF-RELATED"/>
    <property type="match status" value="1"/>
</dbReference>
<evidence type="ECO:0000313" key="2">
    <source>
        <dbReference type="EMBL" id="SUN50685.1"/>
    </source>
</evidence>
<dbReference type="PANTHER" id="PTHR43031">
    <property type="entry name" value="FAD-DEPENDENT OXIDOREDUCTASE"/>
    <property type="match status" value="1"/>
</dbReference>
<dbReference type="InterPro" id="IPR036873">
    <property type="entry name" value="Rhodanese-like_dom_sf"/>
</dbReference>
<organism evidence="2 3">
    <name type="scientific">Streptococcus dysgalactiae subsp. dysgalactiae</name>
    <dbReference type="NCBI Taxonomy" id="99822"/>
    <lineage>
        <taxon>Bacteria</taxon>
        <taxon>Bacillati</taxon>
        <taxon>Bacillota</taxon>
        <taxon>Bacilli</taxon>
        <taxon>Lactobacillales</taxon>
        <taxon>Streptococcaceae</taxon>
        <taxon>Streptococcus</taxon>
    </lineage>
</organism>
<dbReference type="CDD" id="cd00158">
    <property type="entry name" value="RHOD"/>
    <property type="match status" value="1"/>
</dbReference>
<dbReference type="Gene3D" id="3.40.250.10">
    <property type="entry name" value="Rhodanese-like domain"/>
    <property type="match status" value="1"/>
</dbReference>
<dbReference type="RefSeq" id="WP_115246402.1">
    <property type="nucleotide sequence ID" value="NZ_JAIFRV010000008.1"/>
</dbReference>
<name>A0A380JZ44_STRDY</name>
<dbReference type="Proteomes" id="UP000254797">
    <property type="component" value="Unassembled WGS sequence"/>
</dbReference>
<dbReference type="InterPro" id="IPR001763">
    <property type="entry name" value="Rhodanese-like_dom"/>
</dbReference>
<protein>
    <submittedName>
        <fullName evidence="2">Rhodanese-like domain-containing protein</fullName>
    </submittedName>
</protein>
<sequence length="99" mass="10813">MIRTESISALKAARQKYNVALIDVREADEYTSGHVPGAINMPLSSFVNHYQELGNDKEYHVICQSGARSAQAVAFLESKGYSAVSVEGGTQSWDEALTF</sequence>
<dbReference type="Pfam" id="PF00581">
    <property type="entry name" value="Rhodanese"/>
    <property type="match status" value="1"/>
</dbReference>
<feature type="domain" description="Rhodanese" evidence="1">
    <location>
        <begin position="15"/>
        <end position="95"/>
    </location>
</feature>
<dbReference type="SUPFAM" id="SSF52821">
    <property type="entry name" value="Rhodanese/Cell cycle control phosphatase"/>
    <property type="match status" value="1"/>
</dbReference>
<evidence type="ECO:0000313" key="3">
    <source>
        <dbReference type="Proteomes" id="UP000254797"/>
    </source>
</evidence>
<reference evidence="2 3" key="1">
    <citation type="submission" date="2018-06" db="EMBL/GenBank/DDBJ databases">
        <authorList>
            <consortium name="Pathogen Informatics"/>
            <person name="Doyle S."/>
        </authorList>
    </citation>
    <scope>NUCLEOTIDE SEQUENCE [LARGE SCALE GENOMIC DNA]</scope>
    <source>
        <strain evidence="2 3">NCTC4670</strain>
    </source>
</reference>
<gene>
    <name evidence="2" type="primary">moeZ</name>
    <name evidence="2" type="ORF">NCTC4670_01562</name>
</gene>
<dbReference type="InterPro" id="IPR050229">
    <property type="entry name" value="GlpE_sulfurtransferase"/>
</dbReference>
<accession>A0A380JZ44</accession>
<dbReference type="PROSITE" id="PS50206">
    <property type="entry name" value="RHODANESE_3"/>
    <property type="match status" value="1"/>
</dbReference>
<dbReference type="AlphaFoldDB" id="A0A380JZ44"/>
<evidence type="ECO:0000259" key="1">
    <source>
        <dbReference type="PROSITE" id="PS50206"/>
    </source>
</evidence>
<dbReference type="EMBL" id="UHFG01000004">
    <property type="protein sequence ID" value="SUN50685.1"/>
    <property type="molecule type" value="Genomic_DNA"/>
</dbReference>
<proteinExistence type="predicted"/>